<feature type="chain" id="PRO_5043397162" description="Lipoprotein" evidence="2">
    <location>
        <begin position="24"/>
        <end position="231"/>
    </location>
</feature>
<evidence type="ECO:0008006" key="5">
    <source>
        <dbReference type="Google" id="ProtNLM"/>
    </source>
</evidence>
<accession>A0AAW3JPN7</accession>
<evidence type="ECO:0000313" key="3">
    <source>
        <dbReference type="EMBL" id="KQC84721.1"/>
    </source>
</evidence>
<gene>
    <name evidence="3" type="ORF">APZ18_08295</name>
</gene>
<feature type="signal peptide" evidence="2">
    <location>
        <begin position="1"/>
        <end position="23"/>
    </location>
</feature>
<evidence type="ECO:0000313" key="4">
    <source>
        <dbReference type="Proteomes" id="UP000050833"/>
    </source>
</evidence>
<feature type="region of interest" description="Disordered" evidence="1">
    <location>
        <begin position="67"/>
        <end position="184"/>
    </location>
</feature>
<sequence>MYLNVKRCRKVLAVFLGMCLVLSGCSKKTEETTNDISSVKLKSNQEIVACKITAIYGNEIEYTVVKEQSASDSNSKKGRMPSASGVPDMNGGSSQGGGAPDMNGGEMPQGGGAPDTNGGNSQSGEAADMNGESSQFEDRRNNSSDKNSSQSSSDSSDKKSDSSKSSDKSSKKIYTLTDETGSTTIPVGTDVITSLGKTTTFSRLSNGDIIKMIMEKDSSGEKVVVGVWIVS</sequence>
<evidence type="ECO:0000256" key="1">
    <source>
        <dbReference type="SAM" id="MobiDB-lite"/>
    </source>
</evidence>
<comment type="caution">
    <text evidence="3">The sequence shown here is derived from an EMBL/GenBank/DDBJ whole genome shotgun (WGS) entry which is preliminary data.</text>
</comment>
<reference evidence="3 4" key="1">
    <citation type="submission" date="2015-10" db="EMBL/GenBank/DDBJ databases">
        <title>Butyribacter intestini gen. nov., sp. nov., a butyric acid-producing bacterium of the family Lachnospiraceae isolated from the human faeces.</title>
        <authorList>
            <person name="Zou Y."/>
            <person name="Xue W."/>
            <person name="Luo G."/>
            <person name="Lv M."/>
        </authorList>
    </citation>
    <scope>NUCLEOTIDE SEQUENCE [LARGE SCALE GENOMIC DNA]</scope>
    <source>
        <strain evidence="3 4">TF01-11</strain>
    </source>
</reference>
<name>A0AAW3JPN7_9FIRM</name>
<protein>
    <recommendedName>
        <fullName evidence="5">Lipoprotein</fullName>
    </recommendedName>
</protein>
<keyword evidence="4" id="KW-1185">Reference proteome</keyword>
<organism evidence="3 4">
    <name type="scientific">Butyribacter intestini</name>
    <dbReference type="NCBI Taxonomy" id="1703332"/>
    <lineage>
        <taxon>Bacteria</taxon>
        <taxon>Bacillati</taxon>
        <taxon>Bacillota</taxon>
        <taxon>Clostridia</taxon>
        <taxon>Lachnospirales</taxon>
        <taxon>Lachnospiraceae</taxon>
        <taxon>Butyribacter</taxon>
    </lineage>
</organism>
<keyword evidence="2" id="KW-0732">Signal</keyword>
<dbReference type="AlphaFoldDB" id="A0AAW3JPN7"/>
<dbReference type="EMBL" id="LLKB01000005">
    <property type="protein sequence ID" value="KQC84721.1"/>
    <property type="molecule type" value="Genomic_DNA"/>
</dbReference>
<dbReference type="RefSeq" id="WP_055943733.1">
    <property type="nucleotide sequence ID" value="NZ_JAQDCV010000002.1"/>
</dbReference>
<feature type="compositionally biased region" description="Basic and acidic residues" evidence="1">
    <location>
        <begin position="155"/>
        <end position="170"/>
    </location>
</feature>
<evidence type="ECO:0000256" key="2">
    <source>
        <dbReference type="SAM" id="SignalP"/>
    </source>
</evidence>
<dbReference type="PROSITE" id="PS51257">
    <property type="entry name" value="PROKAR_LIPOPROTEIN"/>
    <property type="match status" value="1"/>
</dbReference>
<proteinExistence type="predicted"/>
<dbReference type="Proteomes" id="UP000050833">
    <property type="component" value="Unassembled WGS sequence"/>
</dbReference>
<feature type="compositionally biased region" description="Low complexity" evidence="1">
    <location>
        <begin position="144"/>
        <end position="154"/>
    </location>
</feature>